<dbReference type="PANTHER" id="PTHR42756:SF1">
    <property type="entry name" value="TRANSCRIPTIONAL REPRESSOR OF EMRAB OPERON"/>
    <property type="match status" value="1"/>
</dbReference>
<dbReference type="GO" id="GO:0003677">
    <property type="term" value="F:DNA binding"/>
    <property type="evidence" value="ECO:0007669"/>
    <property type="project" value="UniProtKB-KW"/>
</dbReference>
<accession>A0A371IKX1</accession>
<feature type="domain" description="HTH marR-type" evidence="4">
    <location>
        <begin position="25"/>
        <end position="126"/>
    </location>
</feature>
<dbReference type="STRING" id="1871336.BBG48_08875"/>
<keyword evidence="3" id="KW-0804">Transcription</keyword>
<dbReference type="PANTHER" id="PTHR42756">
    <property type="entry name" value="TRANSCRIPTIONAL REGULATOR, MARR"/>
    <property type="match status" value="1"/>
</dbReference>
<dbReference type="SMART" id="SM00347">
    <property type="entry name" value="HTH_MARR"/>
    <property type="match status" value="1"/>
</dbReference>
<evidence type="ECO:0000256" key="2">
    <source>
        <dbReference type="ARBA" id="ARBA00023125"/>
    </source>
</evidence>
<keyword evidence="6" id="KW-1185">Reference proteome</keyword>
<evidence type="ECO:0000313" key="6">
    <source>
        <dbReference type="Proteomes" id="UP000093352"/>
    </source>
</evidence>
<dbReference type="Proteomes" id="UP000093352">
    <property type="component" value="Unassembled WGS sequence"/>
</dbReference>
<dbReference type="EMBL" id="MBEW02000012">
    <property type="protein sequence ID" value="RDY21100.1"/>
    <property type="molecule type" value="Genomic_DNA"/>
</dbReference>
<comment type="caution">
    <text evidence="5">The sequence shown here is derived from an EMBL/GenBank/DDBJ whole genome shotgun (WGS) entry which is preliminary data.</text>
</comment>
<evidence type="ECO:0000256" key="1">
    <source>
        <dbReference type="ARBA" id="ARBA00023015"/>
    </source>
</evidence>
<evidence type="ECO:0000259" key="4">
    <source>
        <dbReference type="SMART" id="SM00347"/>
    </source>
</evidence>
<gene>
    <name evidence="5" type="ORF">BBG48_006635</name>
</gene>
<dbReference type="RefSeq" id="WP_068913027.1">
    <property type="nucleotide sequence ID" value="NZ_MBEW02000012.1"/>
</dbReference>
<protein>
    <submittedName>
        <fullName evidence="5">MarR family transcriptional regulator</fullName>
    </submittedName>
</protein>
<organism evidence="5 6">
    <name type="scientific">Criibacterium bergeronii</name>
    <dbReference type="NCBI Taxonomy" id="1871336"/>
    <lineage>
        <taxon>Bacteria</taxon>
        <taxon>Bacillati</taxon>
        <taxon>Bacillota</taxon>
        <taxon>Clostridia</taxon>
        <taxon>Peptostreptococcales</taxon>
        <taxon>Filifactoraceae</taxon>
        <taxon>Criibacterium</taxon>
    </lineage>
</organism>
<evidence type="ECO:0000256" key="3">
    <source>
        <dbReference type="ARBA" id="ARBA00023163"/>
    </source>
</evidence>
<dbReference type="SUPFAM" id="SSF46785">
    <property type="entry name" value="Winged helix' DNA-binding domain"/>
    <property type="match status" value="1"/>
</dbReference>
<dbReference type="GO" id="GO:0003700">
    <property type="term" value="F:DNA-binding transcription factor activity"/>
    <property type="evidence" value="ECO:0007669"/>
    <property type="project" value="InterPro"/>
</dbReference>
<dbReference type="Gene3D" id="1.10.10.10">
    <property type="entry name" value="Winged helix-like DNA-binding domain superfamily/Winged helix DNA-binding domain"/>
    <property type="match status" value="1"/>
</dbReference>
<keyword evidence="2" id="KW-0238">DNA-binding</keyword>
<sequence>MQDNFVKFSTQILSLEKIWHKLAAQEMDNYGLNSSHLSYLLELYNNIGGLSSYELSTGTTKDKSDVSRSLNFMIKQNIVEKTSVHKRGYAGKYHLTKKGIEIAEKVSRKVDFAVKYANEGIDEKEKEIFYRVLETFTDNIKALNENQKFYQE</sequence>
<reference evidence="5 6" key="1">
    <citation type="journal article" date="2016" name="Genome Announc.">
        <title>Draft Genome Sequence of Criibacterium bergeronii gen. nov., sp. nov., Strain CCRI-22567T, Isolated from a Vaginal Sample from a Woman with Bacterial Vaginosis.</title>
        <authorList>
            <person name="Maheux A.F."/>
            <person name="Berube E."/>
            <person name="Boudreau D.K."/>
            <person name="Raymond F."/>
            <person name="Corbeil J."/>
            <person name="Roy P.H."/>
            <person name="Boissinot M."/>
            <person name="Omar R.F."/>
        </authorList>
    </citation>
    <scope>NUCLEOTIDE SEQUENCE [LARGE SCALE GENOMIC DNA]</scope>
    <source>
        <strain evidence="5 6">CCRI-22567</strain>
    </source>
</reference>
<keyword evidence="1" id="KW-0805">Transcription regulation</keyword>
<name>A0A371IKX1_9FIRM</name>
<dbReference type="InterPro" id="IPR036388">
    <property type="entry name" value="WH-like_DNA-bd_sf"/>
</dbReference>
<evidence type="ECO:0000313" key="5">
    <source>
        <dbReference type="EMBL" id="RDY21100.1"/>
    </source>
</evidence>
<dbReference type="InterPro" id="IPR000835">
    <property type="entry name" value="HTH_MarR-typ"/>
</dbReference>
<proteinExistence type="predicted"/>
<dbReference type="AlphaFoldDB" id="A0A371IKX1"/>
<dbReference type="InterPro" id="IPR036390">
    <property type="entry name" value="WH_DNA-bd_sf"/>
</dbReference>